<dbReference type="Ensembl" id="ENSPCLT00000031783.1">
    <property type="protein sequence ID" value="ENSPCLP00000022902.1"/>
    <property type="gene ID" value="ENSPCLG00000020192.1"/>
</dbReference>
<reference evidence="1" key="2">
    <citation type="submission" date="2025-09" db="UniProtKB">
        <authorList>
            <consortium name="Ensembl"/>
        </authorList>
    </citation>
    <scope>IDENTIFICATION</scope>
</reference>
<reference evidence="1" key="1">
    <citation type="submission" date="2025-08" db="UniProtKB">
        <authorList>
            <consortium name="Ensembl"/>
        </authorList>
    </citation>
    <scope>IDENTIFICATION</scope>
</reference>
<keyword evidence="2" id="KW-1185">Reference proteome</keyword>
<proteinExistence type="predicted"/>
<protein>
    <submittedName>
        <fullName evidence="1">Uncharacterized protein</fullName>
    </submittedName>
</protein>
<dbReference type="AlphaFoldDB" id="A0A669QQB8"/>
<accession>A0A669QQB8</accession>
<organism evidence="1 2">
    <name type="scientific">Phasianus colchicus</name>
    <name type="common">Common pheasant</name>
    <dbReference type="NCBI Taxonomy" id="9054"/>
    <lineage>
        <taxon>Eukaryota</taxon>
        <taxon>Metazoa</taxon>
        <taxon>Chordata</taxon>
        <taxon>Craniata</taxon>
        <taxon>Vertebrata</taxon>
        <taxon>Euteleostomi</taxon>
        <taxon>Archelosauria</taxon>
        <taxon>Archosauria</taxon>
        <taxon>Dinosauria</taxon>
        <taxon>Saurischia</taxon>
        <taxon>Theropoda</taxon>
        <taxon>Coelurosauria</taxon>
        <taxon>Aves</taxon>
        <taxon>Neognathae</taxon>
        <taxon>Galloanserae</taxon>
        <taxon>Galliformes</taxon>
        <taxon>Phasianidae</taxon>
        <taxon>Phasianinae</taxon>
        <taxon>Phasianus</taxon>
    </lineage>
</organism>
<evidence type="ECO:0000313" key="1">
    <source>
        <dbReference type="Ensembl" id="ENSPCLP00000022902.1"/>
    </source>
</evidence>
<dbReference type="Gene3D" id="1.10.8.10">
    <property type="entry name" value="DNA helicase RuvA subunit, C-terminal domain"/>
    <property type="match status" value="1"/>
</dbReference>
<sequence>PNGASANHRAAGVRLRGLPEPHGPLIPPLQVGLRPTLRWFRAAPPALAADKPALLKLRKSTGLPFVKCQEALRQCEGDV</sequence>
<name>A0A669QQB8_PHACC</name>
<evidence type="ECO:0000313" key="2">
    <source>
        <dbReference type="Proteomes" id="UP000472261"/>
    </source>
</evidence>
<dbReference type="Proteomes" id="UP000472261">
    <property type="component" value="Unplaced"/>
</dbReference>